<gene>
    <name evidence="2" type="ORF">Pla163_11840</name>
</gene>
<organism evidence="2 3">
    <name type="scientific">Rohdeia mirabilis</name>
    <dbReference type="NCBI Taxonomy" id="2528008"/>
    <lineage>
        <taxon>Bacteria</taxon>
        <taxon>Pseudomonadati</taxon>
        <taxon>Planctomycetota</taxon>
        <taxon>Planctomycetia</taxon>
        <taxon>Planctomycetia incertae sedis</taxon>
        <taxon>Rohdeia</taxon>
    </lineage>
</organism>
<dbReference type="EMBL" id="CP036290">
    <property type="protein sequence ID" value="QDU84082.1"/>
    <property type="molecule type" value="Genomic_DNA"/>
</dbReference>
<evidence type="ECO:0000313" key="3">
    <source>
        <dbReference type="Proteomes" id="UP000319342"/>
    </source>
</evidence>
<accession>A0A518CXX4</accession>
<feature type="compositionally biased region" description="Basic and acidic residues" evidence="1">
    <location>
        <begin position="1"/>
        <end position="11"/>
    </location>
</feature>
<keyword evidence="3" id="KW-1185">Reference proteome</keyword>
<evidence type="ECO:0000256" key="1">
    <source>
        <dbReference type="SAM" id="MobiDB-lite"/>
    </source>
</evidence>
<dbReference type="Proteomes" id="UP000319342">
    <property type="component" value="Chromosome"/>
</dbReference>
<proteinExistence type="predicted"/>
<sequence>MTPDDPNDRPADGPGTPDDSARRHEPLSAAPSTHEQLEQALDLALGGFRLIDQGLELSGGGLVHLLGADGAGRLAMVLLVSEFDEETVSRGLEALELVLDHGPVLHHHISGGNYGALGLDPDLPPRLLLVGEAFDLDRTRRLTTFCGREEHAELYELRVLRTGAGESLYLHRLAGRIERQTTPFRRPNPTPPAPAVLSPRGDLLELLSQRLRGLDPALDVRDLPHGRRWNQHGSAGIVHDGPLLEARLEGDGSLTVRLSGGDSERVRSVRELDTFLERVVATYLRGLGGA</sequence>
<feature type="region of interest" description="Disordered" evidence="1">
    <location>
        <begin position="1"/>
        <end position="34"/>
    </location>
</feature>
<dbReference type="AlphaFoldDB" id="A0A518CXX4"/>
<reference evidence="2 3" key="1">
    <citation type="submission" date="2019-02" db="EMBL/GenBank/DDBJ databases">
        <title>Deep-cultivation of Planctomycetes and their phenomic and genomic characterization uncovers novel biology.</title>
        <authorList>
            <person name="Wiegand S."/>
            <person name="Jogler M."/>
            <person name="Boedeker C."/>
            <person name="Pinto D."/>
            <person name="Vollmers J."/>
            <person name="Rivas-Marin E."/>
            <person name="Kohn T."/>
            <person name="Peeters S.H."/>
            <person name="Heuer A."/>
            <person name="Rast P."/>
            <person name="Oberbeckmann S."/>
            <person name="Bunk B."/>
            <person name="Jeske O."/>
            <person name="Meyerdierks A."/>
            <person name="Storesund J.E."/>
            <person name="Kallscheuer N."/>
            <person name="Luecker S."/>
            <person name="Lage O.M."/>
            <person name="Pohl T."/>
            <person name="Merkel B.J."/>
            <person name="Hornburger P."/>
            <person name="Mueller R.-W."/>
            <person name="Bruemmer F."/>
            <person name="Labrenz M."/>
            <person name="Spormann A.M."/>
            <person name="Op den Camp H."/>
            <person name="Overmann J."/>
            <person name="Amann R."/>
            <person name="Jetten M.S.M."/>
            <person name="Mascher T."/>
            <person name="Medema M.H."/>
            <person name="Devos D.P."/>
            <person name="Kaster A.-K."/>
            <person name="Ovreas L."/>
            <person name="Rohde M."/>
            <person name="Galperin M.Y."/>
            <person name="Jogler C."/>
        </authorList>
    </citation>
    <scope>NUCLEOTIDE SEQUENCE [LARGE SCALE GENOMIC DNA]</scope>
    <source>
        <strain evidence="2 3">Pla163</strain>
    </source>
</reference>
<name>A0A518CXX4_9BACT</name>
<dbReference type="RefSeq" id="WP_145184948.1">
    <property type="nucleotide sequence ID" value="NZ_CP036290.1"/>
</dbReference>
<protein>
    <submittedName>
        <fullName evidence="2">Uncharacterized protein</fullName>
    </submittedName>
</protein>
<dbReference type="OrthoDB" id="10020664at2"/>
<evidence type="ECO:0000313" key="2">
    <source>
        <dbReference type="EMBL" id="QDU84082.1"/>
    </source>
</evidence>